<protein>
    <submittedName>
        <fullName evidence="2">RimJ/RimL family protein N-acetyltransferase</fullName>
    </submittedName>
</protein>
<sequence>MMVPITIKERALFERLQTDPAVIELCFDRPSDAQLDAKFRSKLVPWQPNQDNWLCLVMTNKESQRAVGITGFSLCEGVAEVGYLLLPEFHGQHYGSESLQGLIDWAVSEHQIYEYQAVVTQGNIASERVLHKCGFRLEQVRMDAYQIGSKLYDDHIYRLSFNQSV</sequence>
<dbReference type="InterPro" id="IPR051531">
    <property type="entry name" value="N-acetyltransferase"/>
</dbReference>
<dbReference type="GO" id="GO:0016747">
    <property type="term" value="F:acyltransferase activity, transferring groups other than amino-acyl groups"/>
    <property type="evidence" value="ECO:0007669"/>
    <property type="project" value="InterPro"/>
</dbReference>
<accession>A0A4R1K3E2</accession>
<dbReference type="InterPro" id="IPR016181">
    <property type="entry name" value="Acyl_CoA_acyltransferase"/>
</dbReference>
<comment type="caution">
    <text evidence="2">The sequence shown here is derived from an EMBL/GenBank/DDBJ whole genome shotgun (WGS) entry which is preliminary data.</text>
</comment>
<dbReference type="InterPro" id="IPR000182">
    <property type="entry name" value="GNAT_dom"/>
</dbReference>
<gene>
    <name evidence="2" type="ORF">EV690_0736</name>
</gene>
<keyword evidence="2" id="KW-0808">Transferase</keyword>
<dbReference type="EMBL" id="SMGD01000011">
    <property type="protein sequence ID" value="TCK58605.1"/>
    <property type="molecule type" value="Genomic_DNA"/>
</dbReference>
<dbReference type="Proteomes" id="UP000295565">
    <property type="component" value="Unassembled WGS sequence"/>
</dbReference>
<dbReference type="PANTHER" id="PTHR43792:SF1">
    <property type="entry name" value="N-ACETYLTRANSFERASE DOMAIN-CONTAINING PROTEIN"/>
    <property type="match status" value="1"/>
</dbReference>
<name>A0A4R1K3E2_9GAMM</name>
<evidence type="ECO:0000313" key="2">
    <source>
        <dbReference type="EMBL" id="TCK58605.1"/>
    </source>
</evidence>
<proteinExistence type="predicted"/>
<dbReference type="PANTHER" id="PTHR43792">
    <property type="entry name" value="GNAT FAMILY, PUTATIVE (AFU_ORTHOLOGUE AFUA_3G00765)-RELATED-RELATED"/>
    <property type="match status" value="1"/>
</dbReference>
<feature type="domain" description="N-acetyltransferase" evidence="1">
    <location>
        <begin position="5"/>
        <end position="158"/>
    </location>
</feature>
<organism evidence="2 3">
    <name type="scientific">Celerinatantimonas diazotrophica</name>
    <dbReference type="NCBI Taxonomy" id="412034"/>
    <lineage>
        <taxon>Bacteria</taxon>
        <taxon>Pseudomonadati</taxon>
        <taxon>Pseudomonadota</taxon>
        <taxon>Gammaproteobacteria</taxon>
        <taxon>Celerinatantimonadaceae</taxon>
        <taxon>Celerinatantimonas</taxon>
    </lineage>
</organism>
<dbReference type="PROSITE" id="PS51186">
    <property type="entry name" value="GNAT"/>
    <property type="match status" value="1"/>
</dbReference>
<evidence type="ECO:0000259" key="1">
    <source>
        <dbReference type="PROSITE" id="PS51186"/>
    </source>
</evidence>
<dbReference type="AlphaFoldDB" id="A0A4R1K3E2"/>
<reference evidence="2 3" key="1">
    <citation type="submission" date="2019-03" db="EMBL/GenBank/DDBJ databases">
        <title>Genomic Encyclopedia of Type Strains, Phase IV (KMG-IV): sequencing the most valuable type-strain genomes for metagenomic binning, comparative biology and taxonomic classification.</title>
        <authorList>
            <person name="Goeker M."/>
        </authorList>
    </citation>
    <scope>NUCLEOTIDE SEQUENCE [LARGE SCALE GENOMIC DNA]</scope>
    <source>
        <strain evidence="2 3">DSM 18577</strain>
    </source>
</reference>
<keyword evidence="3" id="KW-1185">Reference proteome</keyword>
<dbReference type="Pfam" id="PF13302">
    <property type="entry name" value="Acetyltransf_3"/>
    <property type="match status" value="1"/>
</dbReference>
<dbReference type="Gene3D" id="3.40.630.30">
    <property type="match status" value="1"/>
</dbReference>
<evidence type="ECO:0000313" key="3">
    <source>
        <dbReference type="Proteomes" id="UP000295565"/>
    </source>
</evidence>
<dbReference type="SUPFAM" id="SSF55729">
    <property type="entry name" value="Acyl-CoA N-acyltransferases (Nat)"/>
    <property type="match status" value="1"/>
</dbReference>